<dbReference type="SUPFAM" id="SSF47031">
    <property type="entry name" value="Second domain of FERM"/>
    <property type="match status" value="1"/>
</dbReference>
<dbReference type="InterPro" id="IPR011993">
    <property type="entry name" value="PH-like_dom_sf"/>
</dbReference>
<protein>
    <recommendedName>
        <fullName evidence="1">FERM domain-containing protein 8</fullName>
    </recommendedName>
</protein>
<dbReference type="CDD" id="cd14473">
    <property type="entry name" value="FERM_B-lobe"/>
    <property type="match status" value="1"/>
</dbReference>
<dbReference type="GO" id="GO:0005886">
    <property type="term" value="C:plasma membrane"/>
    <property type="evidence" value="ECO:0007669"/>
    <property type="project" value="TreeGrafter"/>
</dbReference>
<dbReference type="Gene3D" id="1.20.80.10">
    <property type="match status" value="1"/>
</dbReference>
<dbReference type="InterPro" id="IPR019748">
    <property type="entry name" value="FERM_central"/>
</dbReference>
<proteinExistence type="predicted"/>
<dbReference type="InterPro" id="IPR000299">
    <property type="entry name" value="FERM_domain"/>
</dbReference>
<dbReference type="PROSITE" id="PS50057">
    <property type="entry name" value="FERM_3"/>
    <property type="match status" value="1"/>
</dbReference>
<accession>A0A1I7RTU4</accession>
<name>A0A1I7RTU4_BURXY</name>
<dbReference type="Gene3D" id="2.30.29.30">
    <property type="entry name" value="Pleckstrin-homology domain (PH domain)/Phosphotyrosine-binding domain (PTB)"/>
    <property type="match status" value="1"/>
</dbReference>
<evidence type="ECO:0000313" key="5">
    <source>
        <dbReference type="WBParaSite" id="BXY_0414900.1"/>
    </source>
</evidence>
<dbReference type="PANTHER" id="PTHR13283">
    <property type="entry name" value="KREV INTERACTION TRAPPED 1-RELATED"/>
    <property type="match status" value="1"/>
</dbReference>
<organism evidence="4 5">
    <name type="scientific">Bursaphelenchus xylophilus</name>
    <name type="common">Pinewood nematode worm</name>
    <name type="synonym">Aphelenchoides xylophilus</name>
    <dbReference type="NCBI Taxonomy" id="6326"/>
    <lineage>
        <taxon>Eukaryota</taxon>
        <taxon>Metazoa</taxon>
        <taxon>Ecdysozoa</taxon>
        <taxon>Nematoda</taxon>
        <taxon>Chromadorea</taxon>
        <taxon>Rhabditida</taxon>
        <taxon>Tylenchina</taxon>
        <taxon>Tylenchomorpha</taxon>
        <taxon>Aphelenchoidea</taxon>
        <taxon>Aphelenchoididae</taxon>
        <taxon>Bursaphelenchus</taxon>
    </lineage>
</organism>
<evidence type="ECO:0000256" key="2">
    <source>
        <dbReference type="SAM" id="MobiDB-lite"/>
    </source>
</evidence>
<feature type="compositionally biased region" description="Polar residues" evidence="2">
    <location>
        <begin position="497"/>
        <end position="517"/>
    </location>
</feature>
<evidence type="ECO:0000259" key="3">
    <source>
        <dbReference type="PROSITE" id="PS50057"/>
    </source>
</evidence>
<sequence length="591" mass="66950">MEIPTNFPDLNVLHGIGTMEILRADQNHNFFKEMNLEEDKDRTLTAESFEPFQAQEISDFNYSIRRPTSIPIDKRQHVHVPFTQSPIGATLNAELGADLHRTVQSEPFNLSQKGEPAVISDIRVYLPDGKALQIPVEDAETAMSAELLSAITDHLEIEEDVGAEALALWLISPLLEIQLKPHHKVYAIRQKWAALLRRFSLASEDQITYDEPLLVIRRNVHLSVVAEIEYEDQFECLTEVLYLHAKDEYLSGRYIVDMEQSRKLAALLMAVEHGTFDKDQEAMEVLSEELPNLIPQHLINKCKSFFLFGLNSMECKKGCERQILNEYKAVLEDLQDNHQRRKSFLNILRRNPCYGAAFFYGSIDRRPASSWLAATKRFFSQQQQLEIRIGINNELITVADDKTNELLLTRRVLDCSWFSSQEDNLDEEIPSFFLHFPDDSVLEKMDESELSGHESEMDGCSGASIADDLVTRLIQVFSKQASLIDALLVSIKDRTTSDYGSNEDISIESPESQSTEDPISLPAHSHKTLSTRSVASSRNSLAKSTRSNWSTFSNMSTYSNSKLSKLCVATIDPEGKCTEAHGALRRLLECN</sequence>
<dbReference type="AlphaFoldDB" id="A0A1I7RTU4"/>
<dbReference type="Gene3D" id="3.10.20.90">
    <property type="entry name" value="Phosphatidylinositol 3-kinase Catalytic Subunit, Chain A, domain 1"/>
    <property type="match status" value="1"/>
</dbReference>
<evidence type="ECO:0000256" key="1">
    <source>
        <dbReference type="ARBA" id="ARBA00039547"/>
    </source>
</evidence>
<dbReference type="InterPro" id="IPR051594">
    <property type="entry name" value="KRIT1/FRMD8"/>
</dbReference>
<dbReference type="InterPro" id="IPR035963">
    <property type="entry name" value="FERM_2"/>
</dbReference>
<dbReference type="eggNOG" id="KOG4335">
    <property type="taxonomic scope" value="Eukaryota"/>
</dbReference>
<feature type="domain" description="FERM" evidence="3">
    <location>
        <begin position="120"/>
        <end position="481"/>
    </location>
</feature>
<dbReference type="GO" id="GO:0090090">
    <property type="term" value="P:negative regulation of canonical Wnt signaling pathway"/>
    <property type="evidence" value="ECO:0007669"/>
    <property type="project" value="TreeGrafter"/>
</dbReference>
<dbReference type="PANTHER" id="PTHR13283:SF10">
    <property type="entry name" value="FERM DOMAIN-CONTAINING PROTEIN 8"/>
    <property type="match status" value="1"/>
</dbReference>
<feature type="region of interest" description="Disordered" evidence="2">
    <location>
        <begin position="496"/>
        <end position="537"/>
    </location>
</feature>
<evidence type="ECO:0000313" key="4">
    <source>
        <dbReference type="Proteomes" id="UP000095284"/>
    </source>
</evidence>
<dbReference type="InterPro" id="IPR014352">
    <property type="entry name" value="FERM/acyl-CoA-bd_prot_sf"/>
</dbReference>
<reference evidence="5" key="1">
    <citation type="submission" date="2016-11" db="UniProtKB">
        <authorList>
            <consortium name="WormBaseParasite"/>
        </authorList>
    </citation>
    <scope>IDENTIFICATION</scope>
</reference>
<dbReference type="Proteomes" id="UP000095284">
    <property type="component" value="Unplaced"/>
</dbReference>
<dbReference type="WBParaSite" id="BXY_0414900.1">
    <property type="protein sequence ID" value="BXY_0414900.1"/>
    <property type="gene ID" value="BXY_0414900"/>
</dbReference>
<dbReference type="Pfam" id="PF00373">
    <property type="entry name" value="FERM_M"/>
    <property type="match status" value="1"/>
</dbReference>